<dbReference type="AlphaFoldDB" id="A0A382L2M9"/>
<accession>A0A382L2M9</accession>
<name>A0A382L2M9_9ZZZZ</name>
<evidence type="ECO:0000256" key="1">
    <source>
        <dbReference type="SAM" id="Phobius"/>
    </source>
</evidence>
<sequence>MEYSRLEHDEICDFIGRNSDYYIDQFDRLVDKPSYSWSFNWFAAIFGPVWLASRQLWNLFWMFFFLE</sequence>
<dbReference type="Pfam" id="PF10947">
    <property type="entry name" value="DUF2628"/>
    <property type="match status" value="1"/>
</dbReference>
<gene>
    <name evidence="2" type="ORF">METZ01_LOCUS284082</name>
</gene>
<feature type="non-terminal residue" evidence="2">
    <location>
        <position position="67"/>
    </location>
</feature>
<evidence type="ECO:0000313" key="2">
    <source>
        <dbReference type="EMBL" id="SVC31228.1"/>
    </source>
</evidence>
<reference evidence="2" key="1">
    <citation type="submission" date="2018-05" db="EMBL/GenBank/DDBJ databases">
        <authorList>
            <person name="Lanie J.A."/>
            <person name="Ng W.-L."/>
            <person name="Kazmierczak K.M."/>
            <person name="Andrzejewski T.M."/>
            <person name="Davidsen T.M."/>
            <person name="Wayne K.J."/>
            <person name="Tettelin H."/>
            <person name="Glass J.I."/>
            <person name="Rusch D."/>
            <person name="Podicherti R."/>
            <person name="Tsui H.-C.T."/>
            <person name="Winkler M.E."/>
        </authorList>
    </citation>
    <scope>NUCLEOTIDE SEQUENCE</scope>
</reference>
<dbReference type="InterPro" id="IPR024399">
    <property type="entry name" value="DUF2628"/>
</dbReference>
<keyword evidence="1" id="KW-0472">Membrane</keyword>
<organism evidence="2">
    <name type="scientific">marine metagenome</name>
    <dbReference type="NCBI Taxonomy" id="408172"/>
    <lineage>
        <taxon>unclassified sequences</taxon>
        <taxon>metagenomes</taxon>
        <taxon>ecological metagenomes</taxon>
    </lineage>
</organism>
<keyword evidence="1" id="KW-1133">Transmembrane helix</keyword>
<dbReference type="EMBL" id="UINC01084511">
    <property type="protein sequence ID" value="SVC31228.1"/>
    <property type="molecule type" value="Genomic_DNA"/>
</dbReference>
<keyword evidence="1" id="KW-0812">Transmembrane</keyword>
<protein>
    <submittedName>
        <fullName evidence="2">Uncharacterized protein</fullName>
    </submittedName>
</protein>
<proteinExistence type="predicted"/>
<feature type="transmembrane region" description="Helical" evidence="1">
    <location>
        <begin position="41"/>
        <end position="66"/>
    </location>
</feature>